<evidence type="ECO:0000256" key="1">
    <source>
        <dbReference type="ARBA" id="ARBA00005641"/>
    </source>
</evidence>
<keyword evidence="9" id="KW-1185">Reference proteome</keyword>
<gene>
    <name evidence="8" type="ORF">EGT67_05625</name>
</gene>
<dbReference type="AlphaFoldDB" id="A0A3S3BGE6"/>
<evidence type="ECO:0000313" key="8">
    <source>
        <dbReference type="EMBL" id="RVW10635.1"/>
    </source>
</evidence>
<dbReference type="OrthoDB" id="4771662at2"/>
<reference evidence="8 9" key="1">
    <citation type="submission" date="2018-11" db="EMBL/GenBank/DDBJ databases">
        <title>Rhodococcus spongicola sp. nov. and Rhodococcus xishaensis sp. nov. from marine sponges.</title>
        <authorList>
            <person name="Li L."/>
            <person name="Lin H.W."/>
        </authorList>
    </citation>
    <scope>NUCLEOTIDE SEQUENCE [LARGE SCALE GENOMIC DNA]</scope>
    <source>
        <strain evidence="8 9">CCTCC AB2014297</strain>
    </source>
</reference>
<dbReference type="InterPro" id="IPR013780">
    <property type="entry name" value="Glyco_hydro_b"/>
</dbReference>
<feature type="domain" description="Glycoside hydrolase family 5" evidence="6">
    <location>
        <begin position="52"/>
        <end position="386"/>
    </location>
</feature>
<dbReference type="Pfam" id="PF00150">
    <property type="entry name" value="Cellulase"/>
    <property type="match status" value="1"/>
</dbReference>
<dbReference type="InterPro" id="IPR052066">
    <property type="entry name" value="Glycosphingolipid_Hydrolases"/>
</dbReference>
<dbReference type="PANTHER" id="PTHR31308">
    <property type="match status" value="1"/>
</dbReference>
<dbReference type="GO" id="GO:0004553">
    <property type="term" value="F:hydrolase activity, hydrolyzing O-glycosyl compounds"/>
    <property type="evidence" value="ECO:0007669"/>
    <property type="project" value="InterPro"/>
</dbReference>
<dbReference type="GO" id="GO:0000272">
    <property type="term" value="P:polysaccharide catabolic process"/>
    <property type="evidence" value="ECO:0007669"/>
    <property type="project" value="InterPro"/>
</dbReference>
<dbReference type="GO" id="GO:1901136">
    <property type="term" value="P:carbohydrate derivative catabolic process"/>
    <property type="evidence" value="ECO:0007669"/>
    <property type="project" value="UniProtKB-ARBA"/>
</dbReference>
<evidence type="ECO:0000259" key="7">
    <source>
        <dbReference type="Pfam" id="PF18564"/>
    </source>
</evidence>
<keyword evidence="5" id="KW-0732">Signal</keyword>
<keyword evidence="3 4" id="KW-0326">Glycosidase</keyword>
<feature type="signal peptide" evidence="5">
    <location>
        <begin position="1"/>
        <end position="23"/>
    </location>
</feature>
<dbReference type="InterPro" id="IPR001547">
    <property type="entry name" value="Glyco_hydro_5"/>
</dbReference>
<dbReference type="Proteomes" id="UP000286208">
    <property type="component" value="Unassembled WGS sequence"/>
</dbReference>
<dbReference type="Pfam" id="PF18564">
    <property type="entry name" value="Glyco_hydro_5_C"/>
    <property type="match status" value="1"/>
</dbReference>
<evidence type="ECO:0000313" key="9">
    <source>
        <dbReference type="Proteomes" id="UP000286208"/>
    </source>
</evidence>
<accession>A0A3S3BGE6</accession>
<comment type="caution">
    <text evidence="8">The sequence shown here is derived from an EMBL/GenBank/DDBJ whole genome shotgun (WGS) entry which is preliminary data.</text>
</comment>
<protein>
    <submittedName>
        <fullName evidence="8">Glycoside hydrolase family 5 protein</fullName>
    </submittedName>
</protein>
<evidence type="ECO:0000256" key="3">
    <source>
        <dbReference type="ARBA" id="ARBA00023295"/>
    </source>
</evidence>
<dbReference type="EMBL" id="RKLP01000002">
    <property type="protein sequence ID" value="RVW10635.1"/>
    <property type="molecule type" value="Genomic_DNA"/>
</dbReference>
<dbReference type="PANTHER" id="PTHR31308:SF3">
    <property type="entry name" value="ENDOGLYCOCERAMIDASE"/>
    <property type="match status" value="1"/>
</dbReference>
<evidence type="ECO:0000259" key="6">
    <source>
        <dbReference type="Pfam" id="PF00150"/>
    </source>
</evidence>
<proteinExistence type="inferred from homology"/>
<feature type="domain" description="Glycoside hydrolase family 5 C-terminal" evidence="7">
    <location>
        <begin position="409"/>
        <end position="487"/>
    </location>
</feature>
<organism evidence="8 9">
    <name type="scientific">Prescottella agglutinans</name>
    <dbReference type="NCBI Taxonomy" id="1644129"/>
    <lineage>
        <taxon>Bacteria</taxon>
        <taxon>Bacillati</taxon>
        <taxon>Actinomycetota</taxon>
        <taxon>Actinomycetes</taxon>
        <taxon>Mycobacteriales</taxon>
        <taxon>Nocardiaceae</taxon>
        <taxon>Prescottella</taxon>
    </lineage>
</organism>
<feature type="chain" id="PRO_5038773806" evidence="5">
    <location>
        <begin position="24"/>
        <end position="491"/>
    </location>
</feature>
<dbReference type="Gene3D" id="3.20.20.80">
    <property type="entry name" value="Glycosidases"/>
    <property type="match status" value="1"/>
</dbReference>
<evidence type="ECO:0000256" key="4">
    <source>
        <dbReference type="RuleBase" id="RU361153"/>
    </source>
</evidence>
<evidence type="ECO:0000256" key="2">
    <source>
        <dbReference type="ARBA" id="ARBA00022801"/>
    </source>
</evidence>
<evidence type="ECO:0000256" key="5">
    <source>
        <dbReference type="SAM" id="SignalP"/>
    </source>
</evidence>
<dbReference type="GO" id="GO:0016042">
    <property type="term" value="P:lipid catabolic process"/>
    <property type="evidence" value="ECO:0007669"/>
    <property type="project" value="UniProtKB-ARBA"/>
</dbReference>
<dbReference type="InterPro" id="IPR017853">
    <property type="entry name" value="GH"/>
</dbReference>
<keyword evidence="2 4" id="KW-0378">Hydrolase</keyword>
<dbReference type="InterPro" id="IPR041036">
    <property type="entry name" value="GH5_C"/>
</dbReference>
<name>A0A3S3BGE6_9NOCA</name>
<comment type="similarity">
    <text evidence="1 4">Belongs to the glycosyl hydrolase 5 (cellulase A) family.</text>
</comment>
<dbReference type="SUPFAM" id="SSF51445">
    <property type="entry name" value="(Trans)glycosidases"/>
    <property type="match status" value="1"/>
</dbReference>
<sequence>MRRIRFTSLIVAGSLVIGGGVAAAQSSLPEPGTGSSGSTAADPSYLTDTAGRSLILRGFNTASSAKSAVDGMPLFTESDLEREHADMGTNFVRFLISWRSVEPAPGQYDPAYLDRVEERVGWYAERGYKVMLDMHQDVYSGAALPGGGAGNGAGPIGNGAPAWATYTDGLPVEPQDRWELYYLQPGVMRAFDNFWNTTGTHPELTEHYANAWRAVAERFADNDAVVAYDLMNEPWGGSLQGPAFEGGPLTALYQRTTDAIRQVDQDSWVCVAPQAIGVNQGVPSGLARITDPRPGDQRIAYCPHLYPLPLDIGGGYEGAARALTDATIDAWRADVSRVAGSVLGGAPVILGEFGMDTTLPGARDYFDRVYATAREIGAGVSYWSSDPGPWGPYLPDGTRTLLVDTVNKPYPRAVAGTPLDWSSTVDRLQVTFSPSPLVTAPTEIYLPESGFPGDVDVEGADVVHWDRQSRLLTVRTATDAATVTVTVTPAS</sequence>
<dbReference type="Gene3D" id="2.60.40.1180">
    <property type="entry name" value="Golgi alpha-mannosidase II"/>
    <property type="match status" value="1"/>
</dbReference>